<dbReference type="InterPro" id="IPR013046">
    <property type="entry name" value="GpV/Gp45"/>
</dbReference>
<reference evidence="2 3" key="1">
    <citation type="submission" date="2018-02" db="EMBL/GenBank/DDBJ databases">
        <title>Draft genome sequencing of Burkholderia cepacia Y14-15.</title>
        <authorList>
            <person name="Zheng B.-X."/>
        </authorList>
    </citation>
    <scope>NUCLEOTIDE SEQUENCE [LARGE SCALE GENOMIC DNA]</scope>
    <source>
        <strain evidence="2 3">Y14-15</strain>
    </source>
</reference>
<gene>
    <name evidence="2" type="ORF">C5615_36465</name>
</gene>
<organism evidence="2 3">
    <name type="scientific">Burkholderia cepacia</name>
    <name type="common">Pseudomonas cepacia</name>
    <dbReference type="NCBI Taxonomy" id="292"/>
    <lineage>
        <taxon>Bacteria</taxon>
        <taxon>Pseudomonadati</taxon>
        <taxon>Pseudomonadota</taxon>
        <taxon>Betaproteobacteria</taxon>
        <taxon>Burkholderiales</taxon>
        <taxon>Burkholderiaceae</taxon>
        <taxon>Burkholderia</taxon>
        <taxon>Burkholderia cepacia complex</taxon>
    </lineage>
</organism>
<evidence type="ECO:0000313" key="2">
    <source>
        <dbReference type="EMBL" id="PQP08388.1"/>
    </source>
</evidence>
<dbReference type="InterPro" id="IPR037026">
    <property type="entry name" value="Vgr_OB-fold_dom_sf"/>
</dbReference>
<feature type="domain" description="Gp5/Type VI secretion system Vgr protein OB-fold" evidence="1">
    <location>
        <begin position="16"/>
        <end position="83"/>
    </location>
</feature>
<dbReference type="Proteomes" id="UP000238206">
    <property type="component" value="Unassembled WGS sequence"/>
</dbReference>
<name>A0A2S8I137_BURCE</name>
<proteinExistence type="predicted"/>
<dbReference type="InterPro" id="IPR006531">
    <property type="entry name" value="Gp5/Vgr_OB"/>
</dbReference>
<dbReference type="NCBIfam" id="TIGR01644">
    <property type="entry name" value="phage_P2_V"/>
    <property type="match status" value="1"/>
</dbReference>
<protein>
    <submittedName>
        <fullName evidence="2">Phage baseplate assembly protein V</fullName>
    </submittedName>
</protein>
<dbReference type="Gene3D" id="6.20.150.10">
    <property type="match status" value="1"/>
</dbReference>
<comment type="caution">
    <text evidence="2">The sequence shown here is derived from an EMBL/GenBank/DDBJ whole genome shotgun (WGS) entry which is preliminary data.</text>
</comment>
<dbReference type="EMBL" id="PUIQ01000091">
    <property type="protein sequence ID" value="PQP08388.1"/>
    <property type="molecule type" value="Genomic_DNA"/>
</dbReference>
<dbReference type="Pfam" id="PF04717">
    <property type="entry name" value="Phage_base_V"/>
    <property type="match status" value="1"/>
</dbReference>
<dbReference type="RefSeq" id="WP_105393709.1">
    <property type="nucleotide sequence ID" value="NZ_PUIQ01000091.1"/>
</dbReference>
<dbReference type="AlphaFoldDB" id="A0A2S8I137"/>
<dbReference type="Gene3D" id="2.40.50.230">
    <property type="entry name" value="Gp5 N-terminal domain"/>
    <property type="match status" value="1"/>
</dbReference>
<evidence type="ECO:0000259" key="1">
    <source>
        <dbReference type="Pfam" id="PF04717"/>
    </source>
</evidence>
<sequence length="235" mass="24541">MDDFADLNRRLESLLREGTVIDVDHGARRVRVESGGLETDWIRWLAQRTGNSIEWDPPTIGEPGLLLCPSGEPTTGLFLPGVYCDGHDAPSSNPNEHVRVYADHARISYDFAAHALTATLPAGATVRVVAPVSVTVETDTANVKAKSVILDADDTTVTGSLLVKGPLTFESGATGKGGGGTGGSGPVIEIQGSAHFTGTVTADVDVRSRNVSLVEHPHNAQGEFAPTSKPIPGGA</sequence>
<accession>A0A2S8I137</accession>
<evidence type="ECO:0000313" key="3">
    <source>
        <dbReference type="Proteomes" id="UP000238206"/>
    </source>
</evidence>